<dbReference type="AlphaFoldDB" id="A0A3E4QNW4"/>
<evidence type="ECO:0000259" key="1">
    <source>
        <dbReference type="PROSITE" id="PS51918"/>
    </source>
</evidence>
<dbReference type="InterPro" id="IPR023862">
    <property type="entry name" value="CHP03960_rSAM"/>
</dbReference>
<dbReference type="GO" id="GO:0003824">
    <property type="term" value="F:catalytic activity"/>
    <property type="evidence" value="ECO:0007669"/>
    <property type="project" value="InterPro"/>
</dbReference>
<dbReference type="Pfam" id="PF04055">
    <property type="entry name" value="Radical_SAM"/>
    <property type="match status" value="1"/>
</dbReference>
<dbReference type="SUPFAM" id="SSF102114">
    <property type="entry name" value="Radical SAM enzymes"/>
    <property type="match status" value="1"/>
</dbReference>
<accession>A0A3E4QNW4</accession>
<dbReference type="InterPro" id="IPR058240">
    <property type="entry name" value="rSAM_sf"/>
</dbReference>
<dbReference type="Gene3D" id="3.30.750.210">
    <property type="match status" value="1"/>
</dbReference>
<dbReference type="SMART" id="SM00729">
    <property type="entry name" value="Elp3"/>
    <property type="match status" value="1"/>
</dbReference>
<organism evidence="2 3">
    <name type="scientific">Collinsella tanakaei</name>
    <dbReference type="NCBI Taxonomy" id="626935"/>
    <lineage>
        <taxon>Bacteria</taxon>
        <taxon>Bacillati</taxon>
        <taxon>Actinomycetota</taxon>
        <taxon>Coriobacteriia</taxon>
        <taxon>Coriobacteriales</taxon>
        <taxon>Coriobacteriaceae</taxon>
        <taxon>Collinsella</taxon>
    </lineage>
</organism>
<dbReference type="Gene3D" id="3.40.50.280">
    <property type="entry name" value="Cobalamin-binding domain"/>
    <property type="match status" value="1"/>
</dbReference>
<reference evidence="2 3" key="1">
    <citation type="submission" date="2018-08" db="EMBL/GenBank/DDBJ databases">
        <title>A genome reference for cultivated species of the human gut microbiota.</title>
        <authorList>
            <person name="Zou Y."/>
            <person name="Xue W."/>
            <person name="Luo G."/>
        </authorList>
    </citation>
    <scope>NUCLEOTIDE SEQUENCE [LARGE SCALE GENOMIC DNA]</scope>
    <source>
        <strain evidence="2 3">TF08-14</strain>
    </source>
</reference>
<name>A0A3E4QNW4_9ACTN</name>
<dbReference type="GO" id="GO:0051536">
    <property type="term" value="F:iron-sulfur cluster binding"/>
    <property type="evidence" value="ECO:0007669"/>
    <property type="project" value="InterPro"/>
</dbReference>
<evidence type="ECO:0000313" key="2">
    <source>
        <dbReference type="EMBL" id="RGL07551.1"/>
    </source>
</evidence>
<protein>
    <submittedName>
        <fullName evidence="2">TIGR03960 family B12-binding radical SAM protein</fullName>
    </submittedName>
</protein>
<gene>
    <name evidence="2" type="ORF">DXC81_09915</name>
</gene>
<dbReference type="RefSeq" id="WP_117680248.1">
    <property type="nucleotide sequence ID" value="NZ_QSRJ01000014.1"/>
</dbReference>
<comment type="caution">
    <text evidence="2">The sequence shown here is derived from an EMBL/GenBank/DDBJ whole genome shotgun (WGS) entry which is preliminary data.</text>
</comment>
<dbReference type="NCBIfam" id="TIGR03960">
    <property type="entry name" value="rSAM_fuse_unch"/>
    <property type="match status" value="1"/>
</dbReference>
<dbReference type="PANTHER" id="PTHR42731">
    <property type="entry name" value="SLL1084 PROTEIN"/>
    <property type="match status" value="1"/>
</dbReference>
<dbReference type="InterPro" id="IPR007197">
    <property type="entry name" value="rSAM"/>
</dbReference>
<dbReference type="Gene3D" id="3.30.750.200">
    <property type="match status" value="1"/>
</dbReference>
<dbReference type="PANTHER" id="PTHR42731:SF1">
    <property type="entry name" value="RADICAL SAM DOMAIN PROTEIN"/>
    <property type="match status" value="1"/>
</dbReference>
<dbReference type="SFLD" id="SFLDS00029">
    <property type="entry name" value="Radical_SAM"/>
    <property type="match status" value="1"/>
</dbReference>
<dbReference type="InterPro" id="IPR006638">
    <property type="entry name" value="Elp3/MiaA/NifB-like_rSAM"/>
</dbReference>
<feature type="domain" description="Radical SAM core" evidence="1">
    <location>
        <begin position="260"/>
        <end position="497"/>
    </location>
</feature>
<dbReference type="Proteomes" id="UP000260943">
    <property type="component" value="Unassembled WGS sequence"/>
</dbReference>
<dbReference type="PROSITE" id="PS51918">
    <property type="entry name" value="RADICAL_SAM"/>
    <property type="match status" value="1"/>
</dbReference>
<sequence length="625" mass="69427">MRIPYEDRFADLEPLLARVEKPSRYIDHEWGTLSKDDADYRACLIYPDTYEVGLPNQGIAILYNVLNKQEGISCERGYVPWVDMADAMREAGVPLLSLEGAAPVASFDVVGFHVPHEMACTNYLEAMDLAGIPFYSADRGEDDPIIIAGGPSVYNPEPLAPFFDAILIGEGEESIVEVCREHQRLRDAGATRQEILRGLARVAGTYVPSLYEIRYDEPCTEHGYAVPREGEDVPEVVYKRVVEDFGATDPLSQSVIPYAQLVHDRLSVEVLRGCARGCRFCQAGITYRPVRERSADQIVSAVTRGLAKTGYDEVSLTSLSTTDHSCCEQILSRLNRRLEDTGISVSIPSQRLDSFGVNMALQVAGEKKGGLTFAPEAGSQRMRDVINKGVTEEDLERATRAAFEAGWRRCKLYFMMGLPGERDEDIVAIANLADHVLDIAREVVPKGQRGGISVSISVSVFIPKSSTPFQWCAQTPDDEVKRRQQLLLKSVKNRAVRVHYHDAETSLLEAVLSRAGRDMAPVIVDAWRAGARFDAWTEQFSLERWERAAESNGIDLRHIARTPFDLDMRLPWQHVSPGVSQGFLKREYRRALDGVTTPDCTRSSCAGCGICPTLHAENVLVGERS</sequence>
<proteinExistence type="predicted"/>
<dbReference type="CDD" id="cd01335">
    <property type="entry name" value="Radical_SAM"/>
    <property type="match status" value="1"/>
</dbReference>
<dbReference type="Pfam" id="PF19864">
    <property type="entry name" value="Radical_SAM_N2"/>
    <property type="match status" value="1"/>
</dbReference>
<dbReference type="EMBL" id="QSRJ01000014">
    <property type="protein sequence ID" value="RGL07551.1"/>
    <property type="molecule type" value="Genomic_DNA"/>
</dbReference>
<evidence type="ECO:0000313" key="3">
    <source>
        <dbReference type="Proteomes" id="UP000260943"/>
    </source>
</evidence>
<dbReference type="SFLD" id="SFLDG01082">
    <property type="entry name" value="B12-binding_domain_containing"/>
    <property type="match status" value="1"/>
</dbReference>
<dbReference type="InterPro" id="IPR045784">
    <property type="entry name" value="Radical_SAM_N2"/>
</dbReference>